<dbReference type="GO" id="GO:0046983">
    <property type="term" value="F:protein dimerization activity"/>
    <property type="evidence" value="ECO:0007669"/>
    <property type="project" value="InterPro"/>
</dbReference>
<dbReference type="AlphaFoldDB" id="A0A9W4SWC8"/>
<proteinExistence type="predicted"/>
<accession>A0A9W4SWC8</accession>
<comment type="caution">
    <text evidence="2">The sequence shown here is derived from an EMBL/GenBank/DDBJ whole genome shotgun (WGS) entry which is preliminary data.</text>
</comment>
<organism evidence="2 3">
    <name type="scientific">Funneliformis geosporum</name>
    <dbReference type="NCBI Taxonomy" id="1117311"/>
    <lineage>
        <taxon>Eukaryota</taxon>
        <taxon>Fungi</taxon>
        <taxon>Fungi incertae sedis</taxon>
        <taxon>Mucoromycota</taxon>
        <taxon>Glomeromycotina</taxon>
        <taxon>Glomeromycetes</taxon>
        <taxon>Glomerales</taxon>
        <taxon>Glomeraceae</taxon>
        <taxon>Funneliformis</taxon>
    </lineage>
</organism>
<dbReference type="EMBL" id="CAMKVN010003174">
    <property type="protein sequence ID" value="CAI2183944.1"/>
    <property type="molecule type" value="Genomic_DNA"/>
</dbReference>
<sequence>MKIFNHLIWPNNKELLVDYEEDELNILMEYYKAIIDNNVFEEWNNYKAIIYANYKTTKLELLLPKLFENYFETFPNILKLLSIIYSIPFSSVECERDFSKQNLIKTDLRNNLNNETLNLLMMIGLDDVDLLEFDFSHALEI</sequence>
<dbReference type="PANTHER" id="PTHR46880:SF5">
    <property type="entry name" value="DUF4371 DOMAIN-CONTAINING PROTEIN"/>
    <property type="match status" value="1"/>
</dbReference>
<evidence type="ECO:0000313" key="3">
    <source>
        <dbReference type="Proteomes" id="UP001153678"/>
    </source>
</evidence>
<keyword evidence="3" id="KW-1185">Reference proteome</keyword>
<dbReference type="OrthoDB" id="2016758at2759"/>
<gene>
    <name evidence="2" type="ORF">FWILDA_LOCUS11333</name>
</gene>
<dbReference type="Pfam" id="PF05699">
    <property type="entry name" value="Dimer_Tnp_hAT"/>
    <property type="match status" value="1"/>
</dbReference>
<name>A0A9W4SWC8_9GLOM</name>
<feature type="domain" description="HAT C-terminal dimerisation" evidence="1">
    <location>
        <begin position="68"/>
        <end position="123"/>
    </location>
</feature>
<evidence type="ECO:0000259" key="1">
    <source>
        <dbReference type="Pfam" id="PF05699"/>
    </source>
</evidence>
<dbReference type="SUPFAM" id="SSF53098">
    <property type="entry name" value="Ribonuclease H-like"/>
    <property type="match status" value="1"/>
</dbReference>
<dbReference type="InterPro" id="IPR012337">
    <property type="entry name" value="RNaseH-like_sf"/>
</dbReference>
<dbReference type="Proteomes" id="UP001153678">
    <property type="component" value="Unassembled WGS sequence"/>
</dbReference>
<protein>
    <submittedName>
        <fullName evidence="2">14124_t:CDS:1</fullName>
    </submittedName>
</protein>
<reference evidence="2" key="1">
    <citation type="submission" date="2022-08" db="EMBL/GenBank/DDBJ databases">
        <authorList>
            <person name="Kallberg Y."/>
            <person name="Tangrot J."/>
            <person name="Rosling A."/>
        </authorList>
    </citation>
    <scope>NUCLEOTIDE SEQUENCE</scope>
    <source>
        <strain evidence="2">Wild A</strain>
    </source>
</reference>
<dbReference type="InterPro" id="IPR008906">
    <property type="entry name" value="HATC_C_dom"/>
</dbReference>
<evidence type="ECO:0000313" key="2">
    <source>
        <dbReference type="EMBL" id="CAI2183944.1"/>
    </source>
</evidence>
<dbReference type="PANTHER" id="PTHR46880">
    <property type="entry name" value="RAS-ASSOCIATING DOMAIN-CONTAINING PROTEIN"/>
    <property type="match status" value="1"/>
</dbReference>